<name>A0A1H6FL97_THEAL</name>
<reference evidence="9" key="1">
    <citation type="submission" date="2016-10" db="EMBL/GenBank/DDBJ databases">
        <authorList>
            <person name="Varghese N."/>
            <person name="Submissions S."/>
        </authorList>
    </citation>
    <scope>NUCLEOTIDE SEQUENCE [LARGE SCALE GENOMIC DNA]</scope>
    <source>
        <strain evidence="9">ATCC 35263</strain>
    </source>
</reference>
<dbReference type="Pfam" id="PF13462">
    <property type="entry name" value="Thioredoxin_4"/>
    <property type="match status" value="1"/>
</dbReference>
<evidence type="ECO:0000256" key="5">
    <source>
        <dbReference type="ARBA" id="ARBA00023284"/>
    </source>
</evidence>
<proteinExistence type="inferred from homology"/>
<protein>
    <submittedName>
        <fullName evidence="8">Protein-disulfide isomerase</fullName>
    </submittedName>
</protein>
<dbReference type="InterPro" id="IPR036249">
    <property type="entry name" value="Thioredoxin-like_sf"/>
</dbReference>
<keyword evidence="6" id="KW-1133">Transmembrane helix</keyword>
<dbReference type="PANTHER" id="PTHR13887">
    <property type="entry name" value="GLUTATHIONE S-TRANSFERASE KAPPA"/>
    <property type="match status" value="1"/>
</dbReference>
<dbReference type="EMBL" id="FNWJ01000001">
    <property type="protein sequence ID" value="SEH10564.1"/>
    <property type="molecule type" value="Genomic_DNA"/>
</dbReference>
<keyword evidence="6" id="KW-0812">Transmembrane</keyword>
<keyword evidence="3" id="KW-0560">Oxidoreductase</keyword>
<evidence type="ECO:0000259" key="7">
    <source>
        <dbReference type="PROSITE" id="PS51352"/>
    </source>
</evidence>
<sequence>MSSDAPCSFFALVPEGLVNSSRKTRFVAVVAAAAVLAGVAIAASLLGSERSSPSGSGVTGAREVRSLLQGILQSGYALGDPRAPATVVEFVDLQCPFCARLASEALPDLIRREVRSGRLRLELRVLAFIGPDSERAARFAAGAARQYKVWQFTELFFRNQGRENSGYVTDNFLRRIGAAIPGFDVDRALAFAQRPEAEDDLERARLAAGRLRVSSTPTLFLVPRGGQPRKLELSDLTASALREAIRAAAVR</sequence>
<evidence type="ECO:0000256" key="1">
    <source>
        <dbReference type="ARBA" id="ARBA00005791"/>
    </source>
</evidence>
<dbReference type="Gene3D" id="3.40.30.10">
    <property type="entry name" value="Glutaredoxin"/>
    <property type="match status" value="1"/>
</dbReference>
<feature type="transmembrane region" description="Helical" evidence="6">
    <location>
        <begin position="26"/>
        <end position="46"/>
    </location>
</feature>
<dbReference type="GO" id="GO:0016491">
    <property type="term" value="F:oxidoreductase activity"/>
    <property type="evidence" value="ECO:0007669"/>
    <property type="project" value="UniProtKB-KW"/>
</dbReference>
<keyword evidence="8" id="KW-0413">Isomerase</keyword>
<keyword evidence="9" id="KW-1185">Reference proteome</keyword>
<dbReference type="InterPro" id="IPR013766">
    <property type="entry name" value="Thioredoxin_domain"/>
</dbReference>
<dbReference type="OrthoDB" id="117402at2"/>
<dbReference type="PANTHER" id="PTHR13887:SF14">
    <property type="entry name" value="DISULFIDE BOND FORMATION PROTEIN D"/>
    <property type="match status" value="1"/>
</dbReference>
<feature type="domain" description="Thioredoxin" evidence="7">
    <location>
        <begin position="44"/>
        <end position="250"/>
    </location>
</feature>
<dbReference type="STRING" id="29539.SAMN02745716_0428"/>
<keyword evidence="4" id="KW-1015">Disulfide bond</keyword>
<accession>A0A1H6FL97</accession>
<dbReference type="AlphaFoldDB" id="A0A1H6FL97"/>
<dbReference type="PROSITE" id="PS51352">
    <property type="entry name" value="THIOREDOXIN_2"/>
    <property type="match status" value="1"/>
</dbReference>
<dbReference type="GO" id="GO:0016853">
    <property type="term" value="F:isomerase activity"/>
    <property type="evidence" value="ECO:0007669"/>
    <property type="project" value="UniProtKB-KW"/>
</dbReference>
<dbReference type="Proteomes" id="UP000222056">
    <property type="component" value="Unassembled WGS sequence"/>
</dbReference>
<gene>
    <name evidence="8" type="ORF">SAMN02745716_0428</name>
</gene>
<organism evidence="8 9">
    <name type="scientific">Thermoleophilum album</name>
    <dbReference type="NCBI Taxonomy" id="29539"/>
    <lineage>
        <taxon>Bacteria</taxon>
        <taxon>Bacillati</taxon>
        <taxon>Actinomycetota</taxon>
        <taxon>Thermoleophilia</taxon>
        <taxon>Thermoleophilales</taxon>
        <taxon>Thermoleophilaceae</taxon>
        <taxon>Thermoleophilum</taxon>
    </lineage>
</organism>
<evidence type="ECO:0000256" key="3">
    <source>
        <dbReference type="ARBA" id="ARBA00023002"/>
    </source>
</evidence>
<dbReference type="SUPFAM" id="SSF52833">
    <property type="entry name" value="Thioredoxin-like"/>
    <property type="match status" value="1"/>
</dbReference>
<keyword evidence="6" id="KW-0472">Membrane</keyword>
<keyword evidence="5" id="KW-0676">Redox-active center</keyword>
<keyword evidence="2" id="KW-0732">Signal</keyword>
<evidence type="ECO:0000256" key="6">
    <source>
        <dbReference type="SAM" id="Phobius"/>
    </source>
</evidence>
<evidence type="ECO:0000313" key="9">
    <source>
        <dbReference type="Proteomes" id="UP000222056"/>
    </source>
</evidence>
<dbReference type="InterPro" id="IPR012336">
    <property type="entry name" value="Thioredoxin-like_fold"/>
</dbReference>
<evidence type="ECO:0000256" key="4">
    <source>
        <dbReference type="ARBA" id="ARBA00023157"/>
    </source>
</evidence>
<evidence type="ECO:0000313" key="8">
    <source>
        <dbReference type="EMBL" id="SEH10564.1"/>
    </source>
</evidence>
<evidence type="ECO:0000256" key="2">
    <source>
        <dbReference type="ARBA" id="ARBA00022729"/>
    </source>
</evidence>
<comment type="similarity">
    <text evidence="1">Belongs to the thioredoxin family. DsbA subfamily.</text>
</comment>